<keyword evidence="3" id="KW-1185">Reference proteome</keyword>
<evidence type="ECO:0000313" key="3">
    <source>
        <dbReference type="Proteomes" id="UP000886998"/>
    </source>
</evidence>
<name>A0A8X6YSN2_9ARAC</name>
<sequence length="127" mass="14779">MHLNSTRILKENLESLYKENLLCDTNLKTKTGSFPAHKSIHSARSTVFKEMFTHNMKEKNTEYVYMEDLNDDTVQRLLQFIYTATLLDLQWDSACNLYAAADKYEIPSLKSECSSFFKDCSSHYKSL</sequence>
<organism evidence="2 3">
    <name type="scientific">Trichonephila inaurata madagascariensis</name>
    <dbReference type="NCBI Taxonomy" id="2747483"/>
    <lineage>
        <taxon>Eukaryota</taxon>
        <taxon>Metazoa</taxon>
        <taxon>Ecdysozoa</taxon>
        <taxon>Arthropoda</taxon>
        <taxon>Chelicerata</taxon>
        <taxon>Arachnida</taxon>
        <taxon>Araneae</taxon>
        <taxon>Araneomorphae</taxon>
        <taxon>Entelegynae</taxon>
        <taxon>Araneoidea</taxon>
        <taxon>Nephilidae</taxon>
        <taxon>Trichonephila</taxon>
        <taxon>Trichonephila inaurata</taxon>
    </lineage>
</organism>
<reference evidence="2" key="1">
    <citation type="submission" date="2020-08" db="EMBL/GenBank/DDBJ databases">
        <title>Multicomponent nature underlies the extraordinary mechanical properties of spider dragline silk.</title>
        <authorList>
            <person name="Kono N."/>
            <person name="Nakamura H."/>
            <person name="Mori M."/>
            <person name="Yoshida Y."/>
            <person name="Ohtoshi R."/>
            <person name="Malay A.D."/>
            <person name="Moran D.A.P."/>
            <person name="Tomita M."/>
            <person name="Numata K."/>
            <person name="Arakawa K."/>
        </authorList>
    </citation>
    <scope>NUCLEOTIDE SEQUENCE</scope>
</reference>
<dbReference type="FunFam" id="3.30.710.10:FF:000159">
    <property type="entry name" value="Speckle-type POZ protein B"/>
    <property type="match status" value="1"/>
</dbReference>
<proteinExistence type="predicted"/>
<comment type="caution">
    <text evidence="2">The sequence shown here is derived from an EMBL/GenBank/DDBJ whole genome shotgun (WGS) entry which is preliminary data.</text>
</comment>
<dbReference type="Pfam" id="PF00651">
    <property type="entry name" value="BTB"/>
    <property type="match status" value="1"/>
</dbReference>
<dbReference type="Proteomes" id="UP000886998">
    <property type="component" value="Unassembled WGS sequence"/>
</dbReference>
<dbReference type="EMBL" id="BMAV01021822">
    <property type="protein sequence ID" value="GFY76243.1"/>
    <property type="molecule type" value="Genomic_DNA"/>
</dbReference>
<dbReference type="OrthoDB" id="6435570at2759"/>
<dbReference type="PROSITE" id="PS50097">
    <property type="entry name" value="BTB"/>
    <property type="match status" value="1"/>
</dbReference>
<dbReference type="InterPro" id="IPR000210">
    <property type="entry name" value="BTB/POZ_dom"/>
</dbReference>
<gene>
    <name evidence="2" type="ORF">TNIN_17051</name>
</gene>
<dbReference type="Gene3D" id="3.30.710.10">
    <property type="entry name" value="Potassium Channel Kv1.1, Chain A"/>
    <property type="match status" value="1"/>
</dbReference>
<feature type="domain" description="BTB" evidence="1">
    <location>
        <begin position="23"/>
        <end position="86"/>
    </location>
</feature>
<dbReference type="SUPFAM" id="SSF54695">
    <property type="entry name" value="POZ domain"/>
    <property type="match status" value="1"/>
</dbReference>
<dbReference type="SMART" id="SM00225">
    <property type="entry name" value="BTB"/>
    <property type="match status" value="1"/>
</dbReference>
<accession>A0A8X6YSN2</accession>
<dbReference type="InterPro" id="IPR011333">
    <property type="entry name" value="SKP1/BTB/POZ_sf"/>
</dbReference>
<evidence type="ECO:0000259" key="1">
    <source>
        <dbReference type="PROSITE" id="PS50097"/>
    </source>
</evidence>
<dbReference type="CDD" id="cd18186">
    <property type="entry name" value="BTB_POZ_ZBTB_KLHL-like"/>
    <property type="match status" value="1"/>
</dbReference>
<dbReference type="PANTHER" id="PTHR24413">
    <property type="entry name" value="SPECKLE-TYPE POZ PROTEIN"/>
    <property type="match status" value="1"/>
</dbReference>
<evidence type="ECO:0000313" key="2">
    <source>
        <dbReference type="EMBL" id="GFY76243.1"/>
    </source>
</evidence>
<dbReference type="AlphaFoldDB" id="A0A8X6YSN2"/>
<protein>
    <recommendedName>
        <fullName evidence="1">BTB domain-containing protein</fullName>
    </recommendedName>
</protein>